<keyword evidence="1" id="KW-0805">Transcription regulation</keyword>
<dbReference type="InterPro" id="IPR036271">
    <property type="entry name" value="Tet_transcr_reg_TetR-rel_C_sf"/>
</dbReference>
<protein>
    <recommendedName>
        <fullName evidence="4">HTH tetR-type domain-containing protein</fullName>
    </recommendedName>
</protein>
<gene>
    <name evidence="5" type="ORF">LCGC14_0022650</name>
</gene>
<evidence type="ECO:0000313" key="5">
    <source>
        <dbReference type="EMBL" id="KKO10782.1"/>
    </source>
</evidence>
<dbReference type="GO" id="GO:0003677">
    <property type="term" value="F:DNA binding"/>
    <property type="evidence" value="ECO:0007669"/>
    <property type="project" value="UniProtKB-KW"/>
</dbReference>
<dbReference type="InterPro" id="IPR009057">
    <property type="entry name" value="Homeodomain-like_sf"/>
</dbReference>
<evidence type="ECO:0000256" key="3">
    <source>
        <dbReference type="ARBA" id="ARBA00023163"/>
    </source>
</evidence>
<feature type="domain" description="HTH tetR-type" evidence="4">
    <location>
        <begin position="12"/>
        <end position="72"/>
    </location>
</feature>
<keyword evidence="2" id="KW-0238">DNA-binding</keyword>
<reference evidence="5" key="1">
    <citation type="journal article" date="2015" name="Nature">
        <title>Complex archaea that bridge the gap between prokaryotes and eukaryotes.</title>
        <authorList>
            <person name="Spang A."/>
            <person name="Saw J.H."/>
            <person name="Jorgensen S.L."/>
            <person name="Zaremba-Niedzwiedzka K."/>
            <person name="Martijn J."/>
            <person name="Lind A.E."/>
            <person name="van Eijk R."/>
            <person name="Schleper C."/>
            <person name="Guy L."/>
            <person name="Ettema T.J."/>
        </authorList>
    </citation>
    <scope>NUCLEOTIDE SEQUENCE</scope>
</reference>
<dbReference type="PANTHER" id="PTHR47506:SF1">
    <property type="entry name" value="HTH-TYPE TRANSCRIPTIONAL REGULATOR YJDC"/>
    <property type="match status" value="1"/>
</dbReference>
<evidence type="ECO:0000256" key="2">
    <source>
        <dbReference type="ARBA" id="ARBA00023125"/>
    </source>
</evidence>
<organism evidence="5">
    <name type="scientific">marine sediment metagenome</name>
    <dbReference type="NCBI Taxonomy" id="412755"/>
    <lineage>
        <taxon>unclassified sequences</taxon>
        <taxon>metagenomes</taxon>
        <taxon>ecological metagenomes</taxon>
    </lineage>
</organism>
<name>A0A0F9YF64_9ZZZZ</name>
<keyword evidence="3" id="KW-0804">Transcription</keyword>
<comment type="caution">
    <text evidence="5">The sequence shown here is derived from an EMBL/GenBank/DDBJ whole genome shotgun (WGS) entry which is preliminary data.</text>
</comment>
<dbReference type="FunFam" id="1.10.10.60:FF:000141">
    <property type="entry name" value="TetR family transcriptional regulator"/>
    <property type="match status" value="1"/>
</dbReference>
<dbReference type="AlphaFoldDB" id="A0A0F9YF64"/>
<dbReference type="EMBL" id="LAZR01000004">
    <property type="protein sequence ID" value="KKO10782.1"/>
    <property type="molecule type" value="Genomic_DNA"/>
</dbReference>
<dbReference type="InterPro" id="IPR001647">
    <property type="entry name" value="HTH_TetR"/>
</dbReference>
<dbReference type="PROSITE" id="PS01081">
    <property type="entry name" value="HTH_TETR_1"/>
    <property type="match status" value="1"/>
</dbReference>
<dbReference type="PANTHER" id="PTHR47506">
    <property type="entry name" value="TRANSCRIPTIONAL REGULATORY PROTEIN"/>
    <property type="match status" value="1"/>
</dbReference>
<dbReference type="Gene3D" id="1.10.357.10">
    <property type="entry name" value="Tetracycline Repressor, domain 2"/>
    <property type="match status" value="1"/>
</dbReference>
<sequence>MTVRRRRAKEKQERHDEILDAAELAFFDKGYEQTSMDDIARTAQLSRALLYVYFKDKAAIMRGVMLRAAQSLQHRFETAMAAGETGVAQIEGIGHAYHAFSVDQANYFDVLTSMATFPGPEDRDAQLVALDHCRECVNDLMVKALQNGIQDGSLSETYIQSPLQTAFYLQGALHGVIMQTRGAKSSQSDYPEAGDLIKYTIAMLTNSIEP</sequence>
<evidence type="ECO:0000259" key="4">
    <source>
        <dbReference type="PROSITE" id="PS50977"/>
    </source>
</evidence>
<dbReference type="SUPFAM" id="SSF48498">
    <property type="entry name" value="Tetracyclin repressor-like, C-terminal domain"/>
    <property type="match status" value="1"/>
</dbReference>
<dbReference type="SUPFAM" id="SSF46689">
    <property type="entry name" value="Homeodomain-like"/>
    <property type="match status" value="1"/>
</dbReference>
<dbReference type="InterPro" id="IPR023772">
    <property type="entry name" value="DNA-bd_HTH_TetR-type_CS"/>
</dbReference>
<dbReference type="Gene3D" id="1.10.10.60">
    <property type="entry name" value="Homeodomain-like"/>
    <property type="match status" value="1"/>
</dbReference>
<dbReference type="Pfam" id="PF00440">
    <property type="entry name" value="TetR_N"/>
    <property type="match status" value="1"/>
</dbReference>
<dbReference type="PRINTS" id="PR00455">
    <property type="entry name" value="HTHTETR"/>
</dbReference>
<evidence type="ECO:0000256" key="1">
    <source>
        <dbReference type="ARBA" id="ARBA00023015"/>
    </source>
</evidence>
<dbReference type="PROSITE" id="PS50977">
    <property type="entry name" value="HTH_TETR_2"/>
    <property type="match status" value="1"/>
</dbReference>
<accession>A0A0F9YF64</accession>
<proteinExistence type="predicted"/>